<accession>A0A844CHC3</accession>
<sequence>MTRKPFAKLEDFLGAIALIVAFFALGVFDFKKEDPLVEAGLQASAKEVVREARHAVAVEVDGRDLTLTGLVDSDEEKARLLNGLRGIDGRGRIKAEVEVLEAASPYRTRLDHPVDGAIVMSGNIPSEALRDRLEKILGHDLSALRLASGAPDGWAEMADLLARAMQHLEEAHVVIEDRRVDVAATALTPLEAGRAERLLGAAPEAYEITLSMDLLDDGSPLRLSARRSVDGDISLAGKLPEGMELEGFDVSQVVRTPVAPPVVGWEEAAATGLEALEALQVGQLSITGRSLTLTGEAWSDTAISEVHELLSEVSEKMILNLGVTQMDDGQPFDLTVQFDGERAKAEGKIPRDLPLRVQAAFLDHPVEDAGLELAQVAASSAWWAAAVTGLEALAHFEHGELRVTEGRLSLTGQAFGPEEMAKIDAALSALPEGVDLVQNVQLRDDGSPASLALHFDGQTVLAEGKMPKSLLLPELARNFGTEIVDDGVAIAYLPVEKGFSAAVKVGVTALSKAENGNLHVANNKAVIRATVRDPKTGERVQEALSKMPLGYELDVDLSYLDDGRPFYLTMEFDGTVAVSGGKVPRDLGVASQTAIFGGDVRAGDLTFAEVLASPEWWGAARAGIVGLSMLERGSLQVDTDVIRLSGLVTDAPQQKTIERRLSYLPEGFSTELSLMVRSESGQATD</sequence>
<dbReference type="OrthoDB" id="5525824at2"/>
<evidence type="ECO:0000256" key="1">
    <source>
        <dbReference type="SAM" id="Phobius"/>
    </source>
</evidence>
<dbReference type="Proteomes" id="UP000564704">
    <property type="component" value="Unassembled WGS sequence"/>
</dbReference>
<feature type="transmembrane region" description="Helical" evidence="1">
    <location>
        <begin position="12"/>
        <end position="30"/>
    </location>
</feature>
<proteinExistence type="predicted"/>
<dbReference type="EMBL" id="SZWE01000001">
    <property type="protein sequence ID" value="MRU14072.1"/>
    <property type="molecule type" value="Genomic_DNA"/>
</dbReference>
<dbReference type="RefSeq" id="WP_154148388.1">
    <property type="nucleotide sequence ID" value="NZ_SZWE01000001.1"/>
</dbReference>
<dbReference type="Gene3D" id="3.40.1520.20">
    <property type="match status" value="2"/>
</dbReference>
<keyword evidence="1" id="KW-1133">Transmembrane helix</keyword>
<evidence type="ECO:0000313" key="3">
    <source>
        <dbReference type="Proteomes" id="UP000564704"/>
    </source>
</evidence>
<evidence type="ECO:0008006" key="4">
    <source>
        <dbReference type="Google" id="ProtNLM"/>
    </source>
</evidence>
<dbReference type="AlphaFoldDB" id="A0A844CHC3"/>
<evidence type="ECO:0000313" key="2">
    <source>
        <dbReference type="EMBL" id="MRU14072.1"/>
    </source>
</evidence>
<reference evidence="2 3" key="1">
    <citation type="submission" date="2019-05" db="EMBL/GenBank/DDBJ databases">
        <title>Roseovarius bejariae sp. nov., a moderately halophylic bacterium isolated from a saline soil in Rambla Salada (Murcia).</title>
        <authorList>
            <person name="Castro D.J."/>
            <person name="Gomez-Altuve A."/>
            <person name="Reina J.C."/>
            <person name="Rodriguez M."/>
            <person name="Sampedro I."/>
            <person name="Llamas I."/>
            <person name="Martinez-Checa F."/>
        </authorList>
    </citation>
    <scope>NUCLEOTIDE SEQUENCE [LARGE SCALE GENOMIC DNA]</scope>
    <source>
        <strain evidence="2 3">A21</strain>
    </source>
</reference>
<keyword evidence="1" id="KW-0812">Transmembrane</keyword>
<protein>
    <recommendedName>
        <fullName evidence="4">BON domain-containing protein</fullName>
    </recommendedName>
</protein>
<gene>
    <name evidence="2" type="ORF">FDP25_01375</name>
</gene>
<organism evidence="2 3">
    <name type="scientific">Roseovarius bejariae</name>
    <dbReference type="NCBI Taxonomy" id="2576383"/>
    <lineage>
        <taxon>Bacteria</taxon>
        <taxon>Pseudomonadati</taxon>
        <taxon>Pseudomonadota</taxon>
        <taxon>Alphaproteobacteria</taxon>
        <taxon>Rhodobacterales</taxon>
        <taxon>Roseobacteraceae</taxon>
        <taxon>Roseovarius</taxon>
    </lineage>
</organism>
<keyword evidence="3" id="KW-1185">Reference proteome</keyword>
<comment type="caution">
    <text evidence="2">The sequence shown here is derived from an EMBL/GenBank/DDBJ whole genome shotgun (WGS) entry which is preliminary data.</text>
</comment>
<name>A0A844CHC3_9RHOB</name>
<keyword evidence="1" id="KW-0472">Membrane</keyword>